<sequence length="76" mass="9125">MRLLLLLLLERPLNVRSVGGVFFFRLPRASLQPGRLYCSKPPHRKCVCHGRQRFERFRWQRARTTNPSRADYHDFV</sequence>
<dbReference type="EMBL" id="GGFK01015148">
    <property type="protein sequence ID" value="MBW48469.1"/>
    <property type="molecule type" value="Transcribed_RNA"/>
</dbReference>
<reference evidence="2" key="1">
    <citation type="submission" date="2018-01" db="EMBL/GenBank/DDBJ databases">
        <title>An insight into the sialome of Amazonian anophelines.</title>
        <authorList>
            <person name="Ribeiro J.M."/>
            <person name="Scarpassa V."/>
            <person name="Calvo E."/>
        </authorList>
    </citation>
    <scope>NUCLEOTIDE SEQUENCE</scope>
    <source>
        <tissue evidence="2">Salivary glands</tissue>
    </source>
</reference>
<accession>A0A2M4B5Y9</accession>
<name>A0A2M4B5Y9_9DIPT</name>
<evidence type="ECO:0000313" key="2">
    <source>
        <dbReference type="EMBL" id="MBW48469.1"/>
    </source>
</evidence>
<proteinExistence type="predicted"/>
<dbReference type="AlphaFoldDB" id="A0A2M4B5Y9"/>
<feature type="chain" id="PRO_5014888919" evidence="1">
    <location>
        <begin position="18"/>
        <end position="76"/>
    </location>
</feature>
<feature type="signal peptide" evidence="1">
    <location>
        <begin position="1"/>
        <end position="17"/>
    </location>
</feature>
<organism evidence="2">
    <name type="scientific">Anopheles triannulatus</name>
    <dbReference type="NCBI Taxonomy" id="58253"/>
    <lineage>
        <taxon>Eukaryota</taxon>
        <taxon>Metazoa</taxon>
        <taxon>Ecdysozoa</taxon>
        <taxon>Arthropoda</taxon>
        <taxon>Hexapoda</taxon>
        <taxon>Insecta</taxon>
        <taxon>Pterygota</taxon>
        <taxon>Neoptera</taxon>
        <taxon>Endopterygota</taxon>
        <taxon>Diptera</taxon>
        <taxon>Nematocera</taxon>
        <taxon>Culicoidea</taxon>
        <taxon>Culicidae</taxon>
        <taxon>Anophelinae</taxon>
        <taxon>Anopheles</taxon>
    </lineage>
</organism>
<evidence type="ECO:0000256" key="1">
    <source>
        <dbReference type="SAM" id="SignalP"/>
    </source>
</evidence>
<keyword evidence="1" id="KW-0732">Signal</keyword>
<protein>
    <submittedName>
        <fullName evidence="2">Putative secreted protein</fullName>
    </submittedName>
</protein>